<comment type="caution">
    <text evidence="1">The sequence shown here is derived from an EMBL/GenBank/DDBJ whole genome shotgun (WGS) entry which is preliminary data.</text>
</comment>
<dbReference type="Proteomes" id="UP000006327">
    <property type="component" value="Unassembled WGS sequence"/>
</dbReference>
<dbReference type="SUPFAM" id="SSF51316">
    <property type="entry name" value="Mss4-like"/>
    <property type="match status" value="1"/>
</dbReference>
<dbReference type="AlphaFoldDB" id="K6XKA9"/>
<accession>K6XKA9</accession>
<dbReference type="RefSeq" id="WP_007623689.1">
    <property type="nucleotide sequence ID" value="NZ_BAEO01000060.1"/>
</dbReference>
<dbReference type="EMBL" id="BAEO01000060">
    <property type="protein sequence ID" value="GAC21099.1"/>
    <property type="molecule type" value="Genomic_DNA"/>
</dbReference>
<protein>
    <submittedName>
        <fullName evidence="1">Uncharacterized protein</fullName>
    </submittedName>
</protein>
<evidence type="ECO:0000313" key="1">
    <source>
        <dbReference type="EMBL" id="GAC21099.1"/>
    </source>
</evidence>
<dbReference type="eggNOG" id="COG3791">
    <property type="taxonomic scope" value="Bacteria"/>
</dbReference>
<dbReference type="InterPro" id="IPR011057">
    <property type="entry name" value="Mss4-like_sf"/>
</dbReference>
<gene>
    <name evidence="1" type="ORF">GARC_4157</name>
</gene>
<evidence type="ECO:0000313" key="2">
    <source>
        <dbReference type="Proteomes" id="UP000006327"/>
    </source>
</evidence>
<name>K6XKA9_9ALTE</name>
<dbReference type="OrthoDB" id="4188830at2"/>
<dbReference type="STRING" id="493475.GARC_4157"/>
<sequence length="63" mass="7344">MVVTLDNSDQLPADVHIFTTTKQPWVKSPENATVFEVFYDYVKTWSKENKAHRKHLLANIIDI</sequence>
<proteinExistence type="predicted"/>
<keyword evidence="2" id="KW-1185">Reference proteome</keyword>
<reference evidence="1 2" key="1">
    <citation type="journal article" date="2017" name="Antonie Van Leeuwenhoek">
        <title>Rhizobium rhizosphaerae sp. nov., a novel species isolated from rice rhizosphere.</title>
        <authorList>
            <person name="Zhao J.J."/>
            <person name="Zhang J."/>
            <person name="Zhang R.J."/>
            <person name="Zhang C.W."/>
            <person name="Yin H.Q."/>
            <person name="Zhang X.X."/>
        </authorList>
    </citation>
    <scope>NUCLEOTIDE SEQUENCE [LARGE SCALE GENOMIC DNA]</scope>
    <source>
        <strain evidence="1 2">BSs20135</strain>
    </source>
</reference>
<organism evidence="1 2">
    <name type="scientific">Paraglaciecola arctica BSs20135</name>
    <dbReference type="NCBI Taxonomy" id="493475"/>
    <lineage>
        <taxon>Bacteria</taxon>
        <taxon>Pseudomonadati</taxon>
        <taxon>Pseudomonadota</taxon>
        <taxon>Gammaproteobacteria</taxon>
        <taxon>Alteromonadales</taxon>
        <taxon>Alteromonadaceae</taxon>
        <taxon>Paraglaciecola</taxon>
    </lineage>
</organism>